<dbReference type="SMART" id="SM00257">
    <property type="entry name" value="LysM"/>
    <property type="match status" value="1"/>
</dbReference>
<feature type="domain" description="LysM" evidence="6">
    <location>
        <begin position="283"/>
        <end position="327"/>
    </location>
</feature>
<proteinExistence type="predicted"/>
<keyword evidence="8" id="KW-1185">Reference proteome</keyword>
<accession>A0A7G5XIJ8</accession>
<evidence type="ECO:0000259" key="6">
    <source>
        <dbReference type="PROSITE" id="PS51782"/>
    </source>
</evidence>
<dbReference type="EMBL" id="CP060007">
    <property type="protein sequence ID" value="QNA45301.1"/>
    <property type="molecule type" value="Genomic_DNA"/>
</dbReference>
<dbReference type="InterPro" id="IPR051056">
    <property type="entry name" value="Glycosyl_Hydrolase_73"/>
</dbReference>
<evidence type="ECO:0000313" key="7">
    <source>
        <dbReference type="EMBL" id="QNA45301.1"/>
    </source>
</evidence>
<evidence type="ECO:0000313" key="8">
    <source>
        <dbReference type="Proteomes" id="UP000515344"/>
    </source>
</evidence>
<dbReference type="SUPFAM" id="SSF54106">
    <property type="entry name" value="LysM domain"/>
    <property type="match status" value="1"/>
</dbReference>
<gene>
    <name evidence="7" type="ORF">H4075_03605</name>
</gene>
<evidence type="ECO:0000256" key="3">
    <source>
        <dbReference type="ARBA" id="ARBA00022801"/>
    </source>
</evidence>
<dbReference type="Pfam" id="PF01476">
    <property type="entry name" value="LysM"/>
    <property type="match status" value="1"/>
</dbReference>
<keyword evidence="5" id="KW-0732">Signal</keyword>
<evidence type="ECO:0000256" key="2">
    <source>
        <dbReference type="ARBA" id="ARBA00022638"/>
    </source>
</evidence>
<dbReference type="SMART" id="SM00047">
    <property type="entry name" value="LYZ2"/>
    <property type="match status" value="1"/>
</dbReference>
<dbReference type="Gene3D" id="1.10.530.10">
    <property type="match status" value="1"/>
</dbReference>
<evidence type="ECO:0000256" key="4">
    <source>
        <dbReference type="ARBA" id="ARBA00032108"/>
    </source>
</evidence>
<dbReference type="RefSeq" id="WP_182804232.1">
    <property type="nucleotide sequence ID" value="NZ_CP060007.1"/>
</dbReference>
<feature type="chain" id="PRO_5028937901" description="Peptidoglycan hydrolase" evidence="5">
    <location>
        <begin position="20"/>
        <end position="353"/>
    </location>
</feature>
<sequence length="353" mass="39917">MQRLVYLFIALLSFTAVSAQTITIEEYVNTYKEIAIKEMIRTGVPASITLAQGIVETESGNSKLVKKSNNHFGIKCKETWTGPTVSHDDDAPGECFRKYENPEQSYIDHSDFLRTRKHYNFLFGLDPADYKAWAYGLKKAGYATNPAYPQMLIKYIEKYNLNEYSLIALGKKQAADPIIAKKDEPVAPQQTVVVEPQQQMQTTTVAVVEEVKKPAVNYPTGEFKINETKVVYAPKGTSFLAIAQQHNVPLKWLFDFNDLKETEVLEKDQLIYLQRKRRIGVNQFHVVASGETLYDIAQAEGIRLEALLQLNYLPVNKQPAPGEQLYLQQPAPAAPKLLTVVNTKERSELIITK</sequence>
<dbReference type="PANTHER" id="PTHR33308">
    <property type="entry name" value="PEPTIDOGLYCAN HYDROLASE FLGJ"/>
    <property type="match status" value="1"/>
</dbReference>
<dbReference type="Pfam" id="PF01832">
    <property type="entry name" value="Glucosaminidase"/>
    <property type="match status" value="1"/>
</dbReference>
<dbReference type="InterPro" id="IPR018392">
    <property type="entry name" value="LysM"/>
</dbReference>
<dbReference type="GO" id="GO:0031640">
    <property type="term" value="P:killing of cells of another organism"/>
    <property type="evidence" value="ECO:0007669"/>
    <property type="project" value="UniProtKB-KW"/>
</dbReference>
<reference evidence="8" key="1">
    <citation type="submission" date="2020-08" db="EMBL/GenBank/DDBJ databases">
        <title>Lacibacter sp. S13-6-6 genome sequencing.</title>
        <authorList>
            <person name="Jin L."/>
        </authorList>
    </citation>
    <scope>NUCLEOTIDE SEQUENCE [LARGE SCALE GENOMIC DNA]</scope>
    <source>
        <strain evidence="8">S13-6-6</strain>
    </source>
</reference>
<keyword evidence="2" id="KW-0081">Bacteriolytic enzyme</keyword>
<dbReference type="InterPro" id="IPR036779">
    <property type="entry name" value="LysM_dom_sf"/>
</dbReference>
<dbReference type="GO" id="GO:0042742">
    <property type="term" value="P:defense response to bacterium"/>
    <property type="evidence" value="ECO:0007669"/>
    <property type="project" value="UniProtKB-KW"/>
</dbReference>
<dbReference type="GO" id="GO:0004040">
    <property type="term" value="F:amidase activity"/>
    <property type="evidence" value="ECO:0007669"/>
    <property type="project" value="InterPro"/>
</dbReference>
<keyword evidence="3" id="KW-0378">Hydrolase</keyword>
<organism evidence="7 8">
    <name type="scientific">Lacibacter sediminis</name>
    <dbReference type="NCBI Taxonomy" id="2760713"/>
    <lineage>
        <taxon>Bacteria</taxon>
        <taxon>Pseudomonadati</taxon>
        <taxon>Bacteroidota</taxon>
        <taxon>Chitinophagia</taxon>
        <taxon>Chitinophagales</taxon>
        <taxon>Chitinophagaceae</taxon>
        <taxon>Lacibacter</taxon>
    </lineage>
</organism>
<protein>
    <recommendedName>
        <fullName evidence="4">Peptidoglycan hydrolase</fullName>
    </recommendedName>
</protein>
<feature type="signal peptide" evidence="5">
    <location>
        <begin position="1"/>
        <end position="19"/>
    </location>
</feature>
<evidence type="ECO:0000256" key="5">
    <source>
        <dbReference type="SAM" id="SignalP"/>
    </source>
</evidence>
<dbReference type="KEGG" id="lacs:H4075_03605"/>
<dbReference type="PANTHER" id="PTHR33308:SF9">
    <property type="entry name" value="PEPTIDOGLYCAN HYDROLASE FLGJ"/>
    <property type="match status" value="1"/>
</dbReference>
<dbReference type="AlphaFoldDB" id="A0A7G5XIJ8"/>
<dbReference type="InterPro" id="IPR002901">
    <property type="entry name" value="MGlyc_endo_b_GlcNAc-like_dom"/>
</dbReference>
<dbReference type="PROSITE" id="PS51782">
    <property type="entry name" value="LYSM"/>
    <property type="match status" value="1"/>
</dbReference>
<keyword evidence="1" id="KW-0929">Antimicrobial</keyword>
<dbReference type="Proteomes" id="UP000515344">
    <property type="component" value="Chromosome"/>
</dbReference>
<name>A0A7G5XIJ8_9BACT</name>
<dbReference type="CDD" id="cd00118">
    <property type="entry name" value="LysM"/>
    <property type="match status" value="1"/>
</dbReference>
<dbReference type="Gene3D" id="3.10.350.10">
    <property type="entry name" value="LysM domain"/>
    <property type="match status" value="1"/>
</dbReference>
<evidence type="ECO:0000256" key="1">
    <source>
        <dbReference type="ARBA" id="ARBA00022529"/>
    </source>
</evidence>